<reference evidence="1" key="1">
    <citation type="submission" date="2014-05" db="EMBL/GenBank/DDBJ databases">
        <authorList>
            <person name="Chronopoulou M."/>
        </authorList>
    </citation>
    <scope>NUCLEOTIDE SEQUENCE</scope>
    <source>
        <tissue evidence="1">Whole organism</tissue>
    </source>
</reference>
<dbReference type="AlphaFoldDB" id="A0A0K2SVC5"/>
<sequence length="86" mass="9785">MGRGMNLLLLPITLRVKILAGNLVYKTWGTSVLSVANYLSFWMFWDELNPFFIVQDVVKDGLDLPELPFIRSGTCVYFLPLVNICS</sequence>
<protein>
    <submittedName>
        <fullName evidence="1">Uncharacterized protein</fullName>
    </submittedName>
</protein>
<organism evidence="1">
    <name type="scientific">Lepeophtheirus salmonis</name>
    <name type="common">Salmon louse</name>
    <name type="synonym">Caligus salmonis</name>
    <dbReference type="NCBI Taxonomy" id="72036"/>
    <lineage>
        <taxon>Eukaryota</taxon>
        <taxon>Metazoa</taxon>
        <taxon>Ecdysozoa</taxon>
        <taxon>Arthropoda</taxon>
        <taxon>Crustacea</taxon>
        <taxon>Multicrustacea</taxon>
        <taxon>Hexanauplia</taxon>
        <taxon>Copepoda</taxon>
        <taxon>Siphonostomatoida</taxon>
        <taxon>Caligidae</taxon>
        <taxon>Lepeophtheirus</taxon>
    </lineage>
</organism>
<proteinExistence type="predicted"/>
<accession>A0A0K2SVC5</accession>
<dbReference type="EMBL" id="HACA01000347">
    <property type="protein sequence ID" value="CDW17708.1"/>
    <property type="molecule type" value="Transcribed_RNA"/>
</dbReference>
<evidence type="ECO:0000313" key="1">
    <source>
        <dbReference type="EMBL" id="CDW17708.1"/>
    </source>
</evidence>
<name>A0A0K2SVC5_LEPSM</name>